<organism evidence="7 8">
    <name type="scientific">Methylomonas methanica (strain DSM 25384 / MC09)</name>
    <dbReference type="NCBI Taxonomy" id="857087"/>
    <lineage>
        <taxon>Bacteria</taxon>
        <taxon>Pseudomonadati</taxon>
        <taxon>Pseudomonadota</taxon>
        <taxon>Gammaproteobacteria</taxon>
        <taxon>Methylococcales</taxon>
        <taxon>Methylococcaceae</taxon>
        <taxon>Methylomonas</taxon>
    </lineage>
</organism>
<keyword evidence="8" id="KW-1185">Reference proteome</keyword>
<dbReference type="Pfam" id="PF02441">
    <property type="entry name" value="Flavoprotein"/>
    <property type="match status" value="1"/>
</dbReference>
<dbReference type="GO" id="GO:0010181">
    <property type="term" value="F:FMN binding"/>
    <property type="evidence" value="ECO:0007669"/>
    <property type="project" value="UniProtKB-UniRule"/>
</dbReference>
<dbReference type="SUPFAM" id="SSF102645">
    <property type="entry name" value="CoaB-like"/>
    <property type="match status" value="1"/>
</dbReference>
<feature type="domain" description="DNA/pantothenate metabolism flavoprotein C-terminal" evidence="6">
    <location>
        <begin position="194"/>
        <end position="402"/>
    </location>
</feature>
<feature type="binding site" evidence="3">
    <location>
        <position position="297"/>
    </location>
    <ligand>
        <name>CTP</name>
        <dbReference type="ChEBI" id="CHEBI:37563"/>
    </ligand>
</feature>
<dbReference type="UniPathway" id="UPA00241">
    <property type="reaction ID" value="UER00353"/>
</dbReference>
<dbReference type="AlphaFoldDB" id="G0A5I8"/>
<dbReference type="HAMAP" id="MF_02225">
    <property type="entry name" value="CoaBC"/>
    <property type="match status" value="1"/>
</dbReference>
<evidence type="ECO:0000256" key="4">
    <source>
        <dbReference type="RuleBase" id="RU364078"/>
    </source>
</evidence>
<dbReference type="InterPro" id="IPR003382">
    <property type="entry name" value="Flavoprotein"/>
</dbReference>
<evidence type="ECO:0000256" key="1">
    <source>
        <dbReference type="ARBA" id="ARBA00022793"/>
    </source>
</evidence>
<evidence type="ECO:0000259" key="5">
    <source>
        <dbReference type="Pfam" id="PF02441"/>
    </source>
</evidence>
<feature type="binding site" evidence="3">
    <location>
        <begin position="313"/>
        <end position="316"/>
    </location>
    <ligand>
        <name>CTP</name>
        <dbReference type="ChEBI" id="CHEBI:37563"/>
    </ligand>
</feature>
<dbReference type="eggNOG" id="COG0452">
    <property type="taxonomic scope" value="Bacteria"/>
</dbReference>
<comment type="pathway">
    <text evidence="3 4">Cofactor biosynthesis; coenzyme A biosynthesis; CoA from (R)-pantothenate: step 3/5.</text>
</comment>
<keyword evidence="3 4" id="KW-0285">Flavoprotein</keyword>
<dbReference type="Gene3D" id="3.40.50.1950">
    <property type="entry name" value="Flavin prenyltransferase-like"/>
    <property type="match status" value="1"/>
</dbReference>
<reference evidence="8" key="3">
    <citation type="submission" date="2011-05" db="EMBL/GenBank/DDBJ databases">
        <title>Complete sequence of Methylomonas methanica MC09.</title>
        <authorList>
            <consortium name="US DOE Joint Genome Institute"/>
            <person name="Lucas S."/>
            <person name="Han J."/>
            <person name="Lapidus A."/>
            <person name="Cheng J.-F."/>
            <person name="Goodwin L."/>
            <person name="Pitluck S."/>
            <person name="Peters L."/>
            <person name="Mikhailova N."/>
            <person name="Teshima H."/>
            <person name="Han C."/>
            <person name="Tapia R."/>
            <person name="Land M."/>
            <person name="Hauser L."/>
            <person name="Kyrpides N."/>
            <person name="Ivanova N."/>
            <person name="Pagani I."/>
            <person name="Stein L."/>
            <person name="Woyke T."/>
        </authorList>
    </citation>
    <scope>NUCLEOTIDE SEQUENCE [LARGE SCALE GENOMIC DNA]</scope>
    <source>
        <strain evidence="8">MC09</strain>
    </source>
</reference>
<dbReference type="GO" id="GO:0004633">
    <property type="term" value="F:phosphopantothenoylcysteine decarboxylase activity"/>
    <property type="evidence" value="ECO:0007669"/>
    <property type="project" value="UniProtKB-UniRule"/>
</dbReference>
<proteinExistence type="inferred from homology"/>
<dbReference type="GO" id="GO:0046872">
    <property type="term" value="F:metal ion binding"/>
    <property type="evidence" value="ECO:0007669"/>
    <property type="project" value="UniProtKB-KW"/>
</dbReference>
<feature type="binding site" evidence="3">
    <location>
        <position position="287"/>
    </location>
    <ligand>
        <name>CTP</name>
        <dbReference type="ChEBI" id="CHEBI:37563"/>
    </ligand>
</feature>
<keyword evidence="3" id="KW-0479">Metal-binding</keyword>
<dbReference type="PANTHER" id="PTHR14359">
    <property type="entry name" value="HOMO-OLIGOMERIC FLAVIN CONTAINING CYS DECARBOXYLASE FAMILY"/>
    <property type="match status" value="1"/>
</dbReference>
<reference evidence="7 8" key="1">
    <citation type="journal article" date="2011" name="J. Bacteriol.">
        <title>Complete Genome Sequence of the Aerobic Marine Methanotroph Methylomonas methanica MC09.</title>
        <authorList>
            <person name="Boden R."/>
            <person name="Cunliffe M."/>
            <person name="Scanlan J."/>
            <person name="Moussard H."/>
            <person name="Kits K.D."/>
            <person name="Klotz M.G."/>
            <person name="Jetten M.S."/>
            <person name="Vuilleumier S."/>
            <person name="Han J."/>
            <person name="Peters L."/>
            <person name="Mikhailova N."/>
            <person name="Teshima H."/>
            <person name="Tapia R."/>
            <person name="Kyrpides N."/>
            <person name="Ivanova N."/>
            <person name="Pagani I."/>
            <person name="Cheng J.F."/>
            <person name="Goodwin L."/>
            <person name="Han C."/>
            <person name="Hauser L."/>
            <person name="Land M.L."/>
            <person name="Lapidus A."/>
            <person name="Lucas S."/>
            <person name="Pitluck S."/>
            <person name="Woyke T."/>
            <person name="Stein L."/>
            <person name="Murrell J.C."/>
        </authorList>
    </citation>
    <scope>NUCLEOTIDE SEQUENCE [LARGE SCALE GENOMIC DNA]</scope>
    <source>
        <strain evidence="7 8">MC09</strain>
    </source>
</reference>
<feature type="binding site" evidence="3">
    <location>
        <position position="349"/>
    </location>
    <ligand>
        <name>CTP</name>
        <dbReference type="ChEBI" id="CHEBI:37563"/>
    </ligand>
</feature>
<feature type="domain" description="Flavoprotein" evidence="5">
    <location>
        <begin position="15"/>
        <end position="183"/>
    </location>
</feature>
<feature type="binding site" evidence="3">
    <location>
        <position position="345"/>
    </location>
    <ligand>
        <name>CTP</name>
        <dbReference type="ChEBI" id="CHEBI:37563"/>
    </ligand>
</feature>
<evidence type="ECO:0000256" key="3">
    <source>
        <dbReference type="HAMAP-Rule" id="MF_02225"/>
    </source>
</evidence>
<keyword evidence="3" id="KW-0511">Multifunctional enzyme</keyword>
<dbReference type="RefSeq" id="WP_013819921.1">
    <property type="nucleotide sequence ID" value="NC_015572.1"/>
</dbReference>
<comment type="function">
    <text evidence="4">Catalyzes two steps in the biosynthesis of coenzyme A. In the first step cysteine is conjugated to 4'-phosphopantothenate to form 4-phosphopantothenoylcysteine, in the latter compound is decarboxylated to form 4'-phosphopantotheine.</text>
</comment>
<protein>
    <recommendedName>
        <fullName evidence="3">Coenzyme A biosynthesis bifunctional protein CoaBC</fullName>
    </recommendedName>
    <alternativeName>
        <fullName evidence="3">DNA/pantothenate metabolism flavoprotein</fullName>
    </alternativeName>
    <alternativeName>
        <fullName evidence="3">Phosphopantothenoylcysteine synthetase/decarboxylase</fullName>
        <shortName evidence="3">PPCS-PPCDC</shortName>
    </alternativeName>
    <domain>
        <recommendedName>
            <fullName evidence="3">Phosphopantothenoylcysteine decarboxylase</fullName>
            <shortName evidence="3">PPC decarboxylase</shortName>
            <shortName evidence="3">PPC-DC</shortName>
            <ecNumber evidence="3">4.1.1.36</ecNumber>
        </recommendedName>
        <alternativeName>
            <fullName evidence="3">CoaC</fullName>
        </alternativeName>
    </domain>
    <domain>
        <recommendedName>
            <fullName evidence="3">Phosphopantothenate--cysteine ligase</fullName>
            <ecNumber evidence="3">6.3.2.5</ecNumber>
        </recommendedName>
        <alternativeName>
            <fullName evidence="3">CoaB</fullName>
        </alternativeName>
        <alternativeName>
            <fullName evidence="3">Phosphopantothenoylcysteine synthetase</fullName>
            <shortName evidence="3">PPC synthetase</shortName>
            <shortName evidence="3">PPC-S</shortName>
        </alternativeName>
    </domain>
</protein>
<dbReference type="InterPro" id="IPR035929">
    <property type="entry name" value="CoaB-like_sf"/>
</dbReference>
<comment type="cofactor">
    <cofactor evidence="3">
        <name>FMN</name>
        <dbReference type="ChEBI" id="CHEBI:58210"/>
    </cofactor>
    <text evidence="3">Binds 1 FMN per subunit.</text>
</comment>
<comment type="catalytic activity">
    <reaction evidence="3 4">
        <text>(R)-4'-phosphopantothenate + L-cysteine + CTP = N-[(R)-4-phosphopantothenoyl]-L-cysteine + CMP + diphosphate + H(+)</text>
        <dbReference type="Rhea" id="RHEA:19397"/>
        <dbReference type="ChEBI" id="CHEBI:10986"/>
        <dbReference type="ChEBI" id="CHEBI:15378"/>
        <dbReference type="ChEBI" id="CHEBI:33019"/>
        <dbReference type="ChEBI" id="CHEBI:35235"/>
        <dbReference type="ChEBI" id="CHEBI:37563"/>
        <dbReference type="ChEBI" id="CHEBI:59458"/>
        <dbReference type="ChEBI" id="CHEBI:60377"/>
        <dbReference type="EC" id="6.3.2.5"/>
    </reaction>
</comment>
<dbReference type="InterPro" id="IPR005252">
    <property type="entry name" value="CoaBC"/>
</dbReference>
<keyword evidence="3" id="KW-0460">Magnesium</keyword>
<comment type="pathway">
    <text evidence="3 4">Cofactor biosynthesis; coenzyme A biosynthesis; CoA from (R)-pantothenate: step 2/5.</text>
</comment>
<comment type="similarity">
    <text evidence="3 4">In the N-terminal section; belongs to the HFCD (homo-oligomeric flavin containing Cys decarboxylase) superfamily.</text>
</comment>
<name>G0A5I8_METMM</name>
<dbReference type="Gene3D" id="3.40.50.10300">
    <property type="entry name" value="CoaB-like"/>
    <property type="match status" value="1"/>
</dbReference>
<comment type="cofactor">
    <cofactor evidence="3">
        <name>Mg(2+)</name>
        <dbReference type="ChEBI" id="CHEBI:18420"/>
    </cofactor>
</comment>
<dbReference type="GO" id="GO:0004632">
    <property type="term" value="F:phosphopantothenate--cysteine ligase activity"/>
    <property type="evidence" value="ECO:0007669"/>
    <property type="project" value="UniProtKB-UniRule"/>
</dbReference>
<feature type="active site" description="Proton donor" evidence="3">
    <location>
        <position position="167"/>
    </location>
</feature>
<dbReference type="Proteomes" id="UP000008888">
    <property type="component" value="Chromosome"/>
</dbReference>
<comment type="catalytic activity">
    <reaction evidence="3 4">
        <text>N-[(R)-4-phosphopantothenoyl]-L-cysteine + H(+) = (R)-4'-phosphopantetheine + CO2</text>
        <dbReference type="Rhea" id="RHEA:16793"/>
        <dbReference type="ChEBI" id="CHEBI:15378"/>
        <dbReference type="ChEBI" id="CHEBI:16526"/>
        <dbReference type="ChEBI" id="CHEBI:59458"/>
        <dbReference type="ChEBI" id="CHEBI:61723"/>
        <dbReference type="EC" id="4.1.1.36"/>
    </reaction>
</comment>
<dbReference type="InterPro" id="IPR036551">
    <property type="entry name" value="Flavin_trans-like"/>
</dbReference>
<dbReference type="EC" id="6.3.2.5" evidence="3"/>
<dbReference type="InterPro" id="IPR007085">
    <property type="entry name" value="DNA/pantothenate-metab_flavo_C"/>
</dbReference>
<dbReference type="HOGENOM" id="CLU_033319_0_1_6"/>
<dbReference type="PANTHER" id="PTHR14359:SF6">
    <property type="entry name" value="PHOSPHOPANTOTHENOYLCYSTEINE DECARBOXYLASE"/>
    <property type="match status" value="1"/>
</dbReference>
<keyword evidence="2 3" id="KW-0456">Lyase</keyword>
<gene>
    <name evidence="3" type="primary">coaBC</name>
    <name evidence="7" type="ordered locus">Metme_3323</name>
</gene>
<dbReference type="NCBIfam" id="TIGR00521">
    <property type="entry name" value="coaBC_dfp"/>
    <property type="match status" value="1"/>
</dbReference>
<comment type="function">
    <text evidence="3">Catalyzes two sequential steps in the biosynthesis of coenzyme A. In the first step cysteine is conjugated to 4'-phosphopantothenate to form 4-phosphopantothenoylcysteine. In the second step the latter compound is decarboxylated to form 4'-phosphopantotheine.</text>
</comment>
<dbReference type="Pfam" id="PF04127">
    <property type="entry name" value="DFP"/>
    <property type="match status" value="1"/>
</dbReference>
<accession>G0A5I8</accession>
<comment type="caution">
    <text evidence="3">Lacks conserved residue(s) required for the propagation of feature annotation.</text>
</comment>
<evidence type="ECO:0000259" key="6">
    <source>
        <dbReference type="Pfam" id="PF04127"/>
    </source>
</evidence>
<evidence type="ECO:0000313" key="8">
    <source>
        <dbReference type="Proteomes" id="UP000008888"/>
    </source>
</evidence>
<dbReference type="GO" id="GO:0015937">
    <property type="term" value="P:coenzyme A biosynthetic process"/>
    <property type="evidence" value="ECO:0007669"/>
    <property type="project" value="UniProtKB-UniRule"/>
</dbReference>
<dbReference type="GO" id="GO:0015941">
    <property type="term" value="P:pantothenate catabolic process"/>
    <property type="evidence" value="ECO:0007669"/>
    <property type="project" value="InterPro"/>
</dbReference>
<sequence>MIRLYSRLRNTIINKRILLGVCGGIAAYKSVELVRLLRKQNCQVRVVMTKSAQQFVTPLTFQALSGNTVHTELFDASQEQAMGHIHLARWADMFLIAPASANTLAKMAHGLADDLLSTLYLASDCPVYVAPAMNQAMWHKKITQNNIQTLKQHGVTVIGPDSGVQACGEQGFGRMKEPGHICADLFSHTRPQSMRGLKLLISAGPTREPLDPVRYITNRSSGKMGYAIAEAAQQAGADVTLVSGPVNIPVPDNIHVVKVETAQQMFDAVMNQAHRCDIYIGAAAVADYRPAQIQDHKIKKQHADNIIELTQNPDIIASVAGLPKKPFVVGFAAETDDLANYASQKLHSKNLDMIAANWVGQSEGGFDSDHNALQVFWPGGSQHFAMTDKQYLAHQLVKLITEKFNEKNPAQNS</sequence>
<feature type="region of interest" description="Phosphopantothenate--cysteine ligase" evidence="3">
    <location>
        <begin position="199"/>
        <end position="413"/>
    </location>
</feature>
<dbReference type="EC" id="4.1.1.36" evidence="3"/>
<keyword evidence="3 4" id="KW-0436">Ligase</keyword>
<dbReference type="SUPFAM" id="SSF52507">
    <property type="entry name" value="Homo-oligomeric flavin-containing Cys decarboxylases, HFCD"/>
    <property type="match status" value="1"/>
</dbReference>
<evidence type="ECO:0000256" key="2">
    <source>
        <dbReference type="ARBA" id="ARBA00023239"/>
    </source>
</evidence>
<feature type="region of interest" description="Phosphopantothenoylcysteine decarboxylase" evidence="3">
    <location>
        <begin position="1"/>
        <end position="198"/>
    </location>
</feature>
<dbReference type="EMBL" id="CP002738">
    <property type="protein sequence ID" value="AEG01694.1"/>
    <property type="molecule type" value="Genomic_DNA"/>
</dbReference>
<keyword evidence="1 3" id="KW-0210">Decarboxylase</keyword>
<dbReference type="KEGG" id="mmt:Metme_3323"/>
<dbReference type="STRING" id="857087.Metme_3323"/>
<feature type="binding site" evidence="3">
    <location>
        <position position="331"/>
    </location>
    <ligand>
        <name>CTP</name>
        <dbReference type="ChEBI" id="CHEBI:37563"/>
    </ligand>
</feature>
<reference key="2">
    <citation type="submission" date="2011-05" db="EMBL/GenBank/DDBJ databases">
        <title>Complete genome sequence of the aerobic marine methanotroph Methylomonas methanica MC09.</title>
        <authorList>
            <person name="Boden R."/>
            <person name="Cunliffe M."/>
            <person name="Scanlan J."/>
            <person name="Moussard H."/>
            <person name="Kits K.D."/>
            <person name="Klotz M."/>
            <person name="Jetten M."/>
            <person name="Vuilleumier S."/>
            <person name="Han J."/>
            <person name="Peters L."/>
            <person name="Mikhailova N."/>
            <person name="Teshima H."/>
            <person name="Tapia R."/>
            <person name="Kyrpides N."/>
            <person name="Ivanova N."/>
            <person name="Pagani I."/>
            <person name="Cheng J.-F."/>
            <person name="Goodwin L."/>
            <person name="Han C."/>
            <person name="Hauser L."/>
            <person name="Land M."/>
            <person name="Lapidus A."/>
            <person name="Lucas S."/>
            <person name="Pitluck S."/>
            <person name="Woyke T."/>
            <person name="Stein L.Y."/>
            <person name="Murrell C."/>
        </authorList>
    </citation>
    <scope>NUCLEOTIDE SEQUENCE</scope>
    <source>
        <strain>MC09</strain>
    </source>
</reference>
<comment type="similarity">
    <text evidence="3 4">In the C-terminal section; belongs to the PPC synthetase family.</text>
</comment>
<dbReference type="GO" id="GO:0071513">
    <property type="term" value="C:phosphopantothenoylcysteine decarboxylase complex"/>
    <property type="evidence" value="ECO:0007669"/>
    <property type="project" value="TreeGrafter"/>
</dbReference>
<keyword evidence="3 4" id="KW-0288">FMN</keyword>
<evidence type="ECO:0000313" key="7">
    <source>
        <dbReference type="EMBL" id="AEG01694.1"/>
    </source>
</evidence>